<protein>
    <recommendedName>
        <fullName evidence="5">DUF930 domain-containing protein</fullName>
    </recommendedName>
</protein>
<reference evidence="3 4" key="1">
    <citation type="submission" date="2023-07" db="EMBL/GenBank/DDBJ databases">
        <title>Sorghum-associated microbial communities from plants grown in Nebraska, USA.</title>
        <authorList>
            <person name="Schachtman D."/>
        </authorList>
    </citation>
    <scope>NUCLEOTIDE SEQUENCE [LARGE SCALE GENOMIC DNA]</scope>
    <source>
        <strain evidence="3 4">DS1730</strain>
    </source>
</reference>
<evidence type="ECO:0000256" key="2">
    <source>
        <dbReference type="SAM" id="Phobius"/>
    </source>
</evidence>
<evidence type="ECO:0000313" key="4">
    <source>
        <dbReference type="Proteomes" id="UP001184614"/>
    </source>
</evidence>
<keyword evidence="4" id="KW-1185">Reference proteome</keyword>
<dbReference type="Proteomes" id="UP001184614">
    <property type="component" value="Unassembled WGS sequence"/>
</dbReference>
<dbReference type="Pfam" id="PF06059">
    <property type="entry name" value="DUF930"/>
    <property type="match status" value="1"/>
</dbReference>
<dbReference type="RefSeq" id="WP_310011548.1">
    <property type="nucleotide sequence ID" value="NZ_JAVDQT010000002.1"/>
</dbReference>
<organism evidence="3 4">
    <name type="scientific">Brucella pseudogrignonensis</name>
    <dbReference type="NCBI Taxonomy" id="419475"/>
    <lineage>
        <taxon>Bacteria</taxon>
        <taxon>Pseudomonadati</taxon>
        <taxon>Pseudomonadota</taxon>
        <taxon>Alphaproteobacteria</taxon>
        <taxon>Hyphomicrobiales</taxon>
        <taxon>Brucellaceae</taxon>
        <taxon>Brucella/Ochrobactrum group</taxon>
        <taxon>Brucella</taxon>
    </lineage>
</organism>
<keyword evidence="2" id="KW-0812">Transmembrane</keyword>
<feature type="compositionally biased region" description="Basic and acidic residues" evidence="1">
    <location>
        <begin position="84"/>
        <end position="99"/>
    </location>
</feature>
<evidence type="ECO:0000256" key="1">
    <source>
        <dbReference type="SAM" id="MobiDB-lite"/>
    </source>
</evidence>
<keyword evidence="2" id="KW-1133">Transmembrane helix</keyword>
<feature type="compositionally biased region" description="Polar residues" evidence="1">
    <location>
        <begin position="107"/>
        <end position="123"/>
    </location>
</feature>
<comment type="caution">
    <text evidence="3">The sequence shown here is derived from an EMBL/GenBank/DDBJ whole genome shotgun (WGS) entry which is preliminary data.</text>
</comment>
<gene>
    <name evidence="3" type="ORF">J2782_001801</name>
</gene>
<feature type="region of interest" description="Disordered" evidence="1">
    <location>
        <begin position="54"/>
        <end position="124"/>
    </location>
</feature>
<sequence length="265" mass="28636">MKRSSSVVDKDTVLGGIVSVGLHGAVLALLLITFPVSTHSVQPEDVKVELVPPAPSAQAEKQPDKSDDAANAASEQKAFETAANEEKENTKIEPAKPSDQEGEDAPQPTQGETEPNQNKSSATDPILSAEKSSVSVASLAKQEVQMTKAKKIYSKDALSNPHVKQALGKLSPTDRVIQICGIEALEQIRHHRPDIIPDMMARTGGALTETSLKMSDGAFRSHAKWYNLDFNCEVNPKDMAVSSFQYAIGDPIPKADWSRRELPVD</sequence>
<proteinExistence type="predicted"/>
<keyword evidence="2" id="KW-0472">Membrane</keyword>
<dbReference type="InterPro" id="IPR009273">
    <property type="entry name" value="DUF930"/>
</dbReference>
<evidence type="ECO:0000313" key="3">
    <source>
        <dbReference type="EMBL" id="MDR6432066.1"/>
    </source>
</evidence>
<evidence type="ECO:0008006" key="5">
    <source>
        <dbReference type="Google" id="ProtNLM"/>
    </source>
</evidence>
<accession>A0ABU1M8M8</accession>
<dbReference type="EMBL" id="JAVDQT010000002">
    <property type="protein sequence ID" value="MDR6432066.1"/>
    <property type="molecule type" value="Genomic_DNA"/>
</dbReference>
<feature type="transmembrane region" description="Helical" evidence="2">
    <location>
        <begin position="12"/>
        <end position="34"/>
    </location>
</feature>
<name>A0ABU1M8M8_9HYPH</name>